<dbReference type="AlphaFoldDB" id="A8EZG7"/>
<dbReference type="KEGG" id="rcm:A1E_04120"/>
<organism evidence="1 2">
    <name type="scientific">Rickettsia canadensis (strain McKiel)</name>
    <dbReference type="NCBI Taxonomy" id="293613"/>
    <lineage>
        <taxon>Bacteria</taxon>
        <taxon>Pseudomonadati</taxon>
        <taxon>Pseudomonadota</taxon>
        <taxon>Alphaproteobacteria</taxon>
        <taxon>Rickettsiales</taxon>
        <taxon>Rickettsiaceae</taxon>
        <taxon>Rickettsieae</taxon>
        <taxon>Rickettsia</taxon>
        <taxon>belli group</taxon>
    </lineage>
</organism>
<dbReference type="Proteomes" id="UP000007056">
    <property type="component" value="Chromosome"/>
</dbReference>
<evidence type="ECO:0000313" key="1">
    <source>
        <dbReference type="EMBL" id="ABV73750.1"/>
    </source>
</evidence>
<reference evidence="2" key="1">
    <citation type="submission" date="2007-09" db="EMBL/GenBank/DDBJ databases">
        <title>Complete genome sequence of Rickettsia canadensis.</title>
        <authorList>
            <person name="Madan A."/>
            <person name="Fahey J."/>
            <person name="Helton E."/>
            <person name="Ketteman M."/>
            <person name="Madan A."/>
            <person name="Rodrigues S."/>
            <person name="Sanchez A."/>
            <person name="Whiting M."/>
            <person name="Dasch G."/>
            <person name="Eremeeva M."/>
        </authorList>
    </citation>
    <scope>NUCLEOTIDE SEQUENCE [LARGE SCALE GENOMIC DNA]</scope>
    <source>
        <strain evidence="2">McKiel</strain>
    </source>
</reference>
<proteinExistence type="predicted"/>
<name>A8EZG7_RICCK</name>
<dbReference type="HOGENOM" id="CLU_3103277_0_0_5"/>
<gene>
    <name evidence="1" type="ordered locus">A1E_04120</name>
</gene>
<dbReference type="EMBL" id="CP000409">
    <property type="protein sequence ID" value="ABV73750.1"/>
    <property type="molecule type" value="Genomic_DNA"/>
</dbReference>
<protein>
    <submittedName>
        <fullName evidence="1">Uncharacterized protein</fullName>
    </submittedName>
</protein>
<sequence length="51" mass="5715">MRAVLTKAVLATGDEDNIVTGIWVVHFYGVRLCKNSIIIWQGDISLNPKEE</sequence>
<accession>A8EZG7</accession>
<evidence type="ECO:0000313" key="2">
    <source>
        <dbReference type="Proteomes" id="UP000007056"/>
    </source>
</evidence>